<dbReference type="KEGG" id="mets:DK389_08005"/>
<evidence type="ECO:0000313" key="2">
    <source>
        <dbReference type="EMBL" id="AWN40485.1"/>
    </source>
</evidence>
<gene>
    <name evidence="2" type="ORF">DK389_08005</name>
</gene>
<protein>
    <submittedName>
        <fullName evidence="2">Uncharacterized protein</fullName>
    </submittedName>
</protein>
<reference evidence="3" key="1">
    <citation type="submission" date="2018-05" db="EMBL/GenBank/DDBJ databases">
        <title>Complete Genome Sequence of Methylobacterium sp. 17SD2-17.</title>
        <authorList>
            <person name="Srinivasan S."/>
        </authorList>
    </citation>
    <scope>NUCLEOTIDE SEQUENCE [LARGE SCALE GENOMIC DNA]</scope>
    <source>
        <strain evidence="3">17SD2-17</strain>
    </source>
</reference>
<keyword evidence="3" id="KW-1185">Reference proteome</keyword>
<sequence>MEERPEEPFHLASERQTARAAQKETRTRADDAFGRADDVIAVEHDKHMAEMRKGKRGRLSPGSETVGFHARIRPEIAETLQKIVARDRCALGSLLERMVELYERDRLMQARERGLQRDGEGDDAFIARVFP</sequence>
<name>A0A2U8W315_9HYPH</name>
<organism evidence="2 3">
    <name type="scientific">Methylobacterium durans</name>
    <dbReference type="NCBI Taxonomy" id="2202825"/>
    <lineage>
        <taxon>Bacteria</taxon>
        <taxon>Pseudomonadati</taxon>
        <taxon>Pseudomonadota</taxon>
        <taxon>Alphaproteobacteria</taxon>
        <taxon>Hyphomicrobiales</taxon>
        <taxon>Methylobacteriaceae</taxon>
        <taxon>Methylobacterium</taxon>
    </lineage>
</organism>
<dbReference type="OrthoDB" id="9839415at2"/>
<dbReference type="EMBL" id="CP029550">
    <property type="protein sequence ID" value="AWN40485.1"/>
    <property type="molecule type" value="Genomic_DNA"/>
</dbReference>
<feature type="region of interest" description="Disordered" evidence="1">
    <location>
        <begin position="1"/>
        <end position="32"/>
    </location>
</feature>
<proteinExistence type="predicted"/>
<evidence type="ECO:0000256" key="1">
    <source>
        <dbReference type="SAM" id="MobiDB-lite"/>
    </source>
</evidence>
<accession>A0A2U8W315</accession>
<dbReference type="Proteomes" id="UP000245926">
    <property type="component" value="Chromosome"/>
</dbReference>
<dbReference type="AlphaFoldDB" id="A0A2U8W315"/>
<evidence type="ECO:0000313" key="3">
    <source>
        <dbReference type="Proteomes" id="UP000245926"/>
    </source>
</evidence>